<comment type="caution">
    <text evidence="7">The sequence shown here is derived from an EMBL/GenBank/DDBJ whole genome shotgun (WGS) entry which is preliminary data.</text>
</comment>
<reference evidence="7 8" key="1">
    <citation type="journal article" date="2021" name="Int. J. Syst. Evol. Microbiol.">
        <title>Steroidobacter gossypii sp. nov., isolated from soil of cotton cropping field.</title>
        <authorList>
            <person name="Huang R."/>
            <person name="Yang S."/>
            <person name="Zhen C."/>
            <person name="Liu W."/>
        </authorList>
    </citation>
    <scope>NUCLEOTIDE SEQUENCE [LARGE SCALE GENOMIC DNA]</scope>
    <source>
        <strain evidence="7 8">S1-65</strain>
    </source>
</reference>
<dbReference type="PANTHER" id="PTHR44307">
    <property type="entry name" value="PHOSPHOETHANOLAMINE METHYLTRANSFERASE"/>
    <property type="match status" value="1"/>
</dbReference>
<dbReference type="Gene3D" id="3.40.50.150">
    <property type="entry name" value="Vaccinia Virus protein VP39"/>
    <property type="match status" value="1"/>
</dbReference>
<keyword evidence="2 7" id="KW-0489">Methyltransferase</keyword>
<dbReference type="Pfam" id="PF13649">
    <property type="entry name" value="Methyltransf_25"/>
    <property type="match status" value="1"/>
</dbReference>
<feature type="domain" description="Methyltransferase" evidence="6">
    <location>
        <begin position="20"/>
        <end position="114"/>
    </location>
</feature>
<accession>A0ABS1WTS0</accession>
<dbReference type="EMBL" id="JAEVLS010000001">
    <property type="protein sequence ID" value="MBM0104373.1"/>
    <property type="molecule type" value="Genomic_DNA"/>
</dbReference>
<evidence type="ECO:0000256" key="3">
    <source>
        <dbReference type="ARBA" id="ARBA00022679"/>
    </source>
</evidence>
<dbReference type="GO" id="GO:0032259">
    <property type="term" value="P:methylation"/>
    <property type="evidence" value="ECO:0007669"/>
    <property type="project" value="UniProtKB-KW"/>
</dbReference>
<keyword evidence="3" id="KW-0808">Transferase</keyword>
<protein>
    <submittedName>
        <fullName evidence="7">Class I SAM-dependent methyltransferase</fullName>
    </submittedName>
</protein>
<dbReference type="RefSeq" id="WP_203166324.1">
    <property type="nucleotide sequence ID" value="NZ_JAEVLS010000001.1"/>
</dbReference>
<evidence type="ECO:0000259" key="6">
    <source>
        <dbReference type="Pfam" id="PF13649"/>
    </source>
</evidence>
<name>A0ABS1WTS0_9GAMM</name>
<dbReference type="SUPFAM" id="SSF53335">
    <property type="entry name" value="S-adenosyl-L-methionine-dependent methyltransferases"/>
    <property type="match status" value="1"/>
</dbReference>
<comment type="pathway">
    <text evidence="4">Phospholipid metabolism.</text>
</comment>
<comment type="catalytic activity">
    <reaction evidence="5">
        <text>phosphoethanolamine + S-adenosyl-L-methionine = N-methylethanolamine phosphate + S-adenosyl-L-homocysteine + H(+)</text>
        <dbReference type="Rhea" id="RHEA:20365"/>
        <dbReference type="ChEBI" id="CHEBI:15378"/>
        <dbReference type="ChEBI" id="CHEBI:57781"/>
        <dbReference type="ChEBI" id="CHEBI:57856"/>
        <dbReference type="ChEBI" id="CHEBI:58190"/>
        <dbReference type="ChEBI" id="CHEBI:59789"/>
        <dbReference type="EC" id="2.1.1.103"/>
    </reaction>
    <physiologicalReaction direction="left-to-right" evidence="5">
        <dbReference type="Rhea" id="RHEA:20366"/>
    </physiologicalReaction>
</comment>
<dbReference type="CDD" id="cd02440">
    <property type="entry name" value="AdoMet_MTases"/>
    <property type="match status" value="1"/>
</dbReference>
<dbReference type="InterPro" id="IPR041698">
    <property type="entry name" value="Methyltransf_25"/>
</dbReference>
<gene>
    <name evidence="7" type="ORF">JM946_06430</name>
</gene>
<dbReference type="PANTHER" id="PTHR44307:SF2">
    <property type="entry name" value="PHOSPHOETHANOLAMINE METHYLTRANSFERASE ISOFORM X1"/>
    <property type="match status" value="1"/>
</dbReference>
<evidence type="ECO:0000256" key="1">
    <source>
        <dbReference type="ARBA" id="ARBA00005189"/>
    </source>
</evidence>
<evidence type="ECO:0000256" key="2">
    <source>
        <dbReference type="ARBA" id="ARBA00022603"/>
    </source>
</evidence>
<evidence type="ECO:0000313" key="8">
    <source>
        <dbReference type="Proteomes" id="UP000661077"/>
    </source>
</evidence>
<evidence type="ECO:0000256" key="4">
    <source>
        <dbReference type="ARBA" id="ARBA00025707"/>
    </source>
</evidence>
<organism evidence="7 8">
    <name type="scientific">Steroidobacter gossypii</name>
    <dbReference type="NCBI Taxonomy" id="2805490"/>
    <lineage>
        <taxon>Bacteria</taxon>
        <taxon>Pseudomonadati</taxon>
        <taxon>Pseudomonadota</taxon>
        <taxon>Gammaproteobacteria</taxon>
        <taxon>Steroidobacterales</taxon>
        <taxon>Steroidobacteraceae</taxon>
        <taxon>Steroidobacter</taxon>
    </lineage>
</organism>
<comment type="pathway">
    <text evidence="1">Lipid metabolism.</text>
</comment>
<proteinExistence type="predicted"/>
<dbReference type="InterPro" id="IPR029063">
    <property type="entry name" value="SAM-dependent_MTases_sf"/>
</dbReference>
<sequence length="125" mass="13846">MSERLRAIVDDLDIQASDRVLEIGCGHGLAAGMVCERLRSGCLVAIDKSKKMIDAAVRRNHAHVASGRAQFHVTDVVDYKPGRRKFNKIFAVRVGLFHRDPSLARSLLEPWLAPGGKIVLVYDEP</sequence>
<keyword evidence="8" id="KW-1185">Reference proteome</keyword>
<evidence type="ECO:0000313" key="7">
    <source>
        <dbReference type="EMBL" id="MBM0104373.1"/>
    </source>
</evidence>
<dbReference type="Proteomes" id="UP000661077">
    <property type="component" value="Unassembled WGS sequence"/>
</dbReference>
<dbReference type="GO" id="GO:0008168">
    <property type="term" value="F:methyltransferase activity"/>
    <property type="evidence" value="ECO:0007669"/>
    <property type="project" value="UniProtKB-KW"/>
</dbReference>
<evidence type="ECO:0000256" key="5">
    <source>
        <dbReference type="ARBA" id="ARBA00047622"/>
    </source>
</evidence>